<organism evidence="2 3">
    <name type="scientific">Flagellimonas flava</name>
    <dbReference type="NCBI Taxonomy" id="570519"/>
    <lineage>
        <taxon>Bacteria</taxon>
        <taxon>Pseudomonadati</taxon>
        <taxon>Bacteroidota</taxon>
        <taxon>Flavobacteriia</taxon>
        <taxon>Flavobacteriales</taxon>
        <taxon>Flavobacteriaceae</taxon>
        <taxon>Flagellimonas</taxon>
    </lineage>
</organism>
<proteinExistence type="predicted"/>
<dbReference type="AlphaFoldDB" id="A0A1M5ISA3"/>
<keyword evidence="1" id="KW-0732">Signal</keyword>
<sequence length="53" mass="5944">MKKITNLCFLVGFFCLIALGCSNSSDDYNVPRDEEEESLIHMQMVTDTVDVNG</sequence>
<evidence type="ECO:0000256" key="1">
    <source>
        <dbReference type="SAM" id="SignalP"/>
    </source>
</evidence>
<feature type="chain" id="PRO_5009911179" evidence="1">
    <location>
        <begin position="21"/>
        <end position="53"/>
    </location>
</feature>
<protein>
    <submittedName>
        <fullName evidence="2">Uncharacterized protein</fullName>
    </submittedName>
</protein>
<feature type="signal peptide" evidence="1">
    <location>
        <begin position="1"/>
        <end position="20"/>
    </location>
</feature>
<dbReference type="EMBL" id="FQWL01000001">
    <property type="protein sequence ID" value="SHG31197.1"/>
    <property type="molecule type" value="Genomic_DNA"/>
</dbReference>
<evidence type="ECO:0000313" key="2">
    <source>
        <dbReference type="EMBL" id="SHG31197.1"/>
    </source>
</evidence>
<name>A0A1M5ISA3_9FLAO</name>
<dbReference type="STRING" id="570519.SAMN04488116_0898"/>
<keyword evidence="3" id="KW-1185">Reference proteome</keyword>
<accession>A0A1M5ISA3</accession>
<gene>
    <name evidence="2" type="ORF">SAMN04488116_0898</name>
</gene>
<dbReference type="RefSeq" id="WP_165614852.1">
    <property type="nucleotide sequence ID" value="NZ_FQWL01000001.1"/>
</dbReference>
<evidence type="ECO:0000313" key="3">
    <source>
        <dbReference type="Proteomes" id="UP000184532"/>
    </source>
</evidence>
<reference evidence="3" key="1">
    <citation type="submission" date="2016-11" db="EMBL/GenBank/DDBJ databases">
        <authorList>
            <person name="Varghese N."/>
            <person name="Submissions S."/>
        </authorList>
    </citation>
    <scope>NUCLEOTIDE SEQUENCE [LARGE SCALE GENOMIC DNA]</scope>
    <source>
        <strain evidence="3">DSM 22638</strain>
    </source>
</reference>
<dbReference type="PROSITE" id="PS51257">
    <property type="entry name" value="PROKAR_LIPOPROTEIN"/>
    <property type="match status" value="1"/>
</dbReference>
<dbReference type="Proteomes" id="UP000184532">
    <property type="component" value="Unassembled WGS sequence"/>
</dbReference>